<organism evidence="1 2">
    <name type="scientific">Trifolium pratense</name>
    <name type="common">Red clover</name>
    <dbReference type="NCBI Taxonomy" id="57577"/>
    <lineage>
        <taxon>Eukaryota</taxon>
        <taxon>Viridiplantae</taxon>
        <taxon>Streptophyta</taxon>
        <taxon>Embryophyta</taxon>
        <taxon>Tracheophyta</taxon>
        <taxon>Spermatophyta</taxon>
        <taxon>Magnoliopsida</taxon>
        <taxon>eudicotyledons</taxon>
        <taxon>Gunneridae</taxon>
        <taxon>Pentapetalae</taxon>
        <taxon>rosids</taxon>
        <taxon>fabids</taxon>
        <taxon>Fabales</taxon>
        <taxon>Fabaceae</taxon>
        <taxon>Papilionoideae</taxon>
        <taxon>50 kb inversion clade</taxon>
        <taxon>NPAAA clade</taxon>
        <taxon>Hologalegina</taxon>
        <taxon>IRL clade</taxon>
        <taxon>Trifolieae</taxon>
        <taxon>Trifolium</taxon>
    </lineage>
</organism>
<evidence type="ECO:0000313" key="1">
    <source>
        <dbReference type="EMBL" id="CAJ2632567.1"/>
    </source>
</evidence>
<sequence length="548" mass="62111">MFSPSAPFPSTILPSSSGMMPHEQAVHAVSYPSSSFAAQYFPTSVLLQEHRDEYKPLLHMYKEDKTSQVTLNTRVMDMASVCEKNNTGDVDQSAHNQMRKLHLQCHLQNLLAYSPEGDFVSSSSTMQPADDFQLDALALAKQALSASRQATAVAEELELIKVVDNDVDSLPLGLDDLSLGKNKIVRSIRLKERRSKQRKVSMSKVFYEEKHLTRKSDVQRRLRVEKKLKEGLDGNDALRLFLRSPETKKLLNLEEESQLFVQIQELFKLKEKKILLQSQFGREPTFAEWADGVGLSCRTLQTQLHSGNRSKDKLVHANLRLVAHIAKYYQGRGLDFQDLLQAGSVGLVRSVEKFKPLAGCRFSSYAYFWIRQTIRSALHSKTIRLPENLYTLLGKVSEAKKSYIKEGNLQPTTEEIAKQVGITVDKLEMLLFCTRTPVSMEQPVWADQDTTFQEITADSAIEIPNVCVSKQLMRSHVHNLLNILSPKERRVIRLRFGIEDGYEKSLLEVGKVVGVCKERVRQLESNGLNKLKQSIVSQQLDAYVDMIV</sequence>
<dbReference type="EMBL" id="CASHSV030000001">
    <property type="protein sequence ID" value="CAJ2632567.1"/>
    <property type="molecule type" value="Genomic_DNA"/>
</dbReference>
<name>A0ACB0INT6_TRIPR</name>
<gene>
    <name evidence="1" type="ORF">MILVUS5_LOCUS3851</name>
</gene>
<keyword evidence="2" id="KW-1185">Reference proteome</keyword>
<reference evidence="1" key="1">
    <citation type="submission" date="2023-10" db="EMBL/GenBank/DDBJ databases">
        <authorList>
            <person name="Rodriguez Cubillos JULIANA M."/>
            <person name="De Vega J."/>
        </authorList>
    </citation>
    <scope>NUCLEOTIDE SEQUENCE</scope>
</reference>
<dbReference type="Proteomes" id="UP001177021">
    <property type="component" value="Unassembled WGS sequence"/>
</dbReference>
<protein>
    <submittedName>
        <fullName evidence="1">Uncharacterized protein</fullName>
    </submittedName>
</protein>
<accession>A0ACB0INT6</accession>
<evidence type="ECO:0000313" key="2">
    <source>
        <dbReference type="Proteomes" id="UP001177021"/>
    </source>
</evidence>
<comment type="caution">
    <text evidence="1">The sequence shown here is derived from an EMBL/GenBank/DDBJ whole genome shotgun (WGS) entry which is preliminary data.</text>
</comment>
<proteinExistence type="predicted"/>